<dbReference type="Proteomes" id="UP001491310">
    <property type="component" value="Unassembled WGS sequence"/>
</dbReference>
<evidence type="ECO:0000313" key="2">
    <source>
        <dbReference type="EMBL" id="KAK9901702.1"/>
    </source>
</evidence>
<evidence type="ECO:0000313" key="3">
    <source>
        <dbReference type="Proteomes" id="UP001491310"/>
    </source>
</evidence>
<name>A0ABR2YBQ4_9CHLO</name>
<feature type="compositionally biased region" description="Polar residues" evidence="1">
    <location>
        <begin position="65"/>
        <end position="74"/>
    </location>
</feature>
<protein>
    <submittedName>
        <fullName evidence="2">Uncharacterized protein</fullName>
    </submittedName>
</protein>
<proteinExistence type="predicted"/>
<gene>
    <name evidence="2" type="ORF">WJX75_009344</name>
</gene>
<sequence length="152" mass="17261">MIYYITGPSMMTLPLCGNHPPTQLKPASITCQHAHARSYPRKMEPQPLRLLPCSNMVLPCTASRSFQEATTPTGARQKVSPGPSTRQEWQWNATLSISPPLWSPRRWCPPRSARPKRAAALKCEEQLCEYMNKENIDGEPQQQSVRQRLGYQ</sequence>
<comment type="caution">
    <text evidence="2">The sequence shown here is derived from an EMBL/GenBank/DDBJ whole genome shotgun (WGS) entry which is preliminary data.</text>
</comment>
<keyword evidence="3" id="KW-1185">Reference proteome</keyword>
<evidence type="ECO:0000256" key="1">
    <source>
        <dbReference type="SAM" id="MobiDB-lite"/>
    </source>
</evidence>
<organism evidence="2 3">
    <name type="scientific">Coccomyxa subellipsoidea</name>
    <dbReference type="NCBI Taxonomy" id="248742"/>
    <lineage>
        <taxon>Eukaryota</taxon>
        <taxon>Viridiplantae</taxon>
        <taxon>Chlorophyta</taxon>
        <taxon>core chlorophytes</taxon>
        <taxon>Trebouxiophyceae</taxon>
        <taxon>Trebouxiophyceae incertae sedis</taxon>
        <taxon>Coccomyxaceae</taxon>
        <taxon>Coccomyxa</taxon>
    </lineage>
</organism>
<dbReference type="EMBL" id="JALJOT010000017">
    <property type="protein sequence ID" value="KAK9901702.1"/>
    <property type="molecule type" value="Genomic_DNA"/>
</dbReference>
<feature type="region of interest" description="Disordered" evidence="1">
    <location>
        <begin position="65"/>
        <end position="87"/>
    </location>
</feature>
<accession>A0ABR2YBQ4</accession>
<reference evidence="2 3" key="1">
    <citation type="journal article" date="2024" name="Nat. Commun.">
        <title>Phylogenomics reveals the evolutionary origins of lichenization in chlorophyte algae.</title>
        <authorList>
            <person name="Puginier C."/>
            <person name="Libourel C."/>
            <person name="Otte J."/>
            <person name="Skaloud P."/>
            <person name="Haon M."/>
            <person name="Grisel S."/>
            <person name="Petersen M."/>
            <person name="Berrin J.G."/>
            <person name="Delaux P.M."/>
            <person name="Dal Grande F."/>
            <person name="Keller J."/>
        </authorList>
    </citation>
    <scope>NUCLEOTIDE SEQUENCE [LARGE SCALE GENOMIC DNA]</scope>
    <source>
        <strain evidence="2 3">SAG 216-7</strain>
    </source>
</reference>